<feature type="domain" description="Syntaxin 6/10/61 N-terminal" evidence="9">
    <location>
        <begin position="13"/>
        <end position="105"/>
    </location>
</feature>
<dbReference type="InterPro" id="IPR015260">
    <property type="entry name" value="Syntaxin-6/10/61_N"/>
</dbReference>
<evidence type="ECO:0000259" key="9">
    <source>
        <dbReference type="Pfam" id="PF09177"/>
    </source>
</evidence>
<keyword evidence="5" id="KW-1133">Transmembrane helix</keyword>
<dbReference type="Pfam" id="PF09177">
    <property type="entry name" value="STX6_10_61_N"/>
    <property type="match status" value="1"/>
</dbReference>
<dbReference type="GO" id="GO:0005794">
    <property type="term" value="C:Golgi apparatus"/>
    <property type="evidence" value="ECO:0007669"/>
    <property type="project" value="UniProtKB-SubCell"/>
</dbReference>
<reference evidence="10" key="2">
    <citation type="journal article" date="2024" name="Plant">
        <title>Genomic evolution and insights into agronomic trait innovations of Sesamum species.</title>
        <authorList>
            <person name="Miao H."/>
            <person name="Wang L."/>
            <person name="Qu L."/>
            <person name="Liu H."/>
            <person name="Sun Y."/>
            <person name="Le M."/>
            <person name="Wang Q."/>
            <person name="Wei S."/>
            <person name="Zheng Y."/>
            <person name="Lin W."/>
            <person name="Duan Y."/>
            <person name="Cao H."/>
            <person name="Xiong S."/>
            <person name="Wang X."/>
            <person name="Wei L."/>
            <person name="Li C."/>
            <person name="Ma Q."/>
            <person name="Ju M."/>
            <person name="Zhao R."/>
            <person name="Li G."/>
            <person name="Mu C."/>
            <person name="Tian Q."/>
            <person name="Mei H."/>
            <person name="Zhang T."/>
            <person name="Gao T."/>
            <person name="Zhang H."/>
        </authorList>
    </citation>
    <scope>NUCLEOTIDE SEQUENCE</scope>
    <source>
        <strain evidence="10">K16</strain>
    </source>
</reference>
<proteinExistence type="inferred from homology"/>
<dbReference type="SUPFAM" id="SSF47661">
    <property type="entry name" value="t-snare proteins"/>
    <property type="match status" value="1"/>
</dbReference>
<evidence type="ECO:0000256" key="4">
    <source>
        <dbReference type="ARBA" id="ARBA00022927"/>
    </source>
</evidence>
<dbReference type="PANTHER" id="PTHR34949:SF3">
    <property type="entry name" value="OS08G0244100 PROTEIN"/>
    <property type="match status" value="1"/>
</dbReference>
<evidence type="ECO:0000256" key="3">
    <source>
        <dbReference type="ARBA" id="ARBA00022692"/>
    </source>
</evidence>
<sequence>MLVANSFDSWQKDTFFSAAEEVQQSADIMESAYRTWLRARREGLMPQHLDELGRELQMALGTAKWQMEEFERAVRMSYRSHGDDIKISRHRQFLSAIEYQISQVETALRESFNEEGKKPFRWVNLDEQECDDLALFLSGTSGVSQRSTDGDVTVGAVVTGFLNEKNHMGKDSNLGSRVGSKIQIPNQGKNPEEVTINEDANCIVQQEDNRFPEMGDEISHEADRIASNCKTWSSPDGNALEIVIDRDDRQKNAFIEATPKEKAFRPFFWSSGSQDRLGAKGGALSRAQLKVINWINQVSFDNSSRGDSLLLKLAIKCSDRDYSFARVSFHWIWWVTIYTEESSFVSLSSLKSLAPVTLFEMHNDFAP</sequence>
<reference evidence="10" key="1">
    <citation type="submission" date="2020-06" db="EMBL/GenBank/DDBJ databases">
        <authorList>
            <person name="Li T."/>
            <person name="Hu X."/>
            <person name="Zhang T."/>
            <person name="Song X."/>
            <person name="Zhang H."/>
            <person name="Dai N."/>
            <person name="Sheng W."/>
            <person name="Hou X."/>
            <person name="Wei L."/>
        </authorList>
    </citation>
    <scope>NUCLEOTIDE SEQUENCE</scope>
    <source>
        <strain evidence="10">K16</strain>
        <tissue evidence="10">Leaf</tissue>
    </source>
</reference>
<evidence type="ECO:0000256" key="5">
    <source>
        <dbReference type="ARBA" id="ARBA00022989"/>
    </source>
</evidence>
<evidence type="ECO:0000256" key="1">
    <source>
        <dbReference type="ARBA" id="ARBA00009063"/>
    </source>
</evidence>
<dbReference type="AlphaFoldDB" id="A0AAE2C0I9"/>
<dbReference type="InterPro" id="IPR010989">
    <property type="entry name" value="SNARE"/>
</dbReference>
<dbReference type="Gene3D" id="1.20.58.90">
    <property type="match status" value="1"/>
</dbReference>
<dbReference type="GO" id="GO:0015031">
    <property type="term" value="P:protein transport"/>
    <property type="evidence" value="ECO:0007669"/>
    <property type="project" value="UniProtKB-KW"/>
</dbReference>
<comment type="caution">
    <text evidence="10">The sequence shown here is derived from an EMBL/GenBank/DDBJ whole genome shotgun (WGS) entry which is preliminary data.</text>
</comment>
<keyword evidence="6" id="KW-0333">Golgi apparatus</keyword>
<protein>
    <recommendedName>
        <fullName evidence="9">Syntaxin 6/10/61 N-terminal domain-containing protein</fullName>
    </recommendedName>
</protein>
<keyword evidence="3" id="KW-0812">Transmembrane</keyword>
<gene>
    <name evidence="10" type="ORF">Sango_0825400</name>
</gene>
<keyword evidence="2" id="KW-0813">Transport</keyword>
<dbReference type="GO" id="GO:0048193">
    <property type="term" value="P:Golgi vesicle transport"/>
    <property type="evidence" value="ECO:0007669"/>
    <property type="project" value="InterPro"/>
</dbReference>
<organism evidence="10 11">
    <name type="scientific">Sesamum angolense</name>
    <dbReference type="NCBI Taxonomy" id="2727404"/>
    <lineage>
        <taxon>Eukaryota</taxon>
        <taxon>Viridiplantae</taxon>
        <taxon>Streptophyta</taxon>
        <taxon>Embryophyta</taxon>
        <taxon>Tracheophyta</taxon>
        <taxon>Spermatophyta</taxon>
        <taxon>Magnoliopsida</taxon>
        <taxon>eudicotyledons</taxon>
        <taxon>Gunneridae</taxon>
        <taxon>Pentapetalae</taxon>
        <taxon>asterids</taxon>
        <taxon>lamiids</taxon>
        <taxon>Lamiales</taxon>
        <taxon>Pedaliaceae</taxon>
        <taxon>Sesamum</taxon>
    </lineage>
</organism>
<evidence type="ECO:0000256" key="8">
    <source>
        <dbReference type="ARBA" id="ARBA00037801"/>
    </source>
</evidence>
<dbReference type="Proteomes" id="UP001289374">
    <property type="component" value="Unassembled WGS sequence"/>
</dbReference>
<name>A0AAE2C0I9_9LAMI</name>
<keyword evidence="7" id="KW-0472">Membrane</keyword>
<dbReference type="PANTHER" id="PTHR34949">
    <property type="entry name" value="OS05G0443700 PROTEIN"/>
    <property type="match status" value="1"/>
</dbReference>
<keyword evidence="4" id="KW-0653">Protein transport</keyword>
<dbReference type="GO" id="GO:0016020">
    <property type="term" value="C:membrane"/>
    <property type="evidence" value="ECO:0007669"/>
    <property type="project" value="InterPro"/>
</dbReference>
<keyword evidence="11" id="KW-1185">Reference proteome</keyword>
<dbReference type="EMBL" id="JACGWL010000004">
    <property type="protein sequence ID" value="KAK4404568.1"/>
    <property type="molecule type" value="Genomic_DNA"/>
</dbReference>
<evidence type="ECO:0000313" key="10">
    <source>
        <dbReference type="EMBL" id="KAK4404568.1"/>
    </source>
</evidence>
<comment type="similarity">
    <text evidence="1">Belongs to the syntaxin family.</text>
</comment>
<evidence type="ECO:0000256" key="7">
    <source>
        <dbReference type="ARBA" id="ARBA00023136"/>
    </source>
</evidence>
<dbReference type="FunFam" id="1.20.58.90:FF:000004">
    <property type="entry name" value="Syntaxin 10"/>
    <property type="match status" value="1"/>
</dbReference>
<accession>A0AAE2C0I9</accession>
<evidence type="ECO:0000256" key="2">
    <source>
        <dbReference type="ARBA" id="ARBA00022448"/>
    </source>
</evidence>
<dbReference type="CDD" id="cd21442">
    <property type="entry name" value="SNARE_NTD_STX6-like"/>
    <property type="match status" value="1"/>
</dbReference>
<evidence type="ECO:0000256" key="6">
    <source>
        <dbReference type="ARBA" id="ARBA00023034"/>
    </source>
</evidence>
<comment type="subcellular location">
    <subcellularLocation>
        <location evidence="8">Golgi apparatus</location>
        <location evidence="8">trans-Golgi network membrane</location>
        <topology evidence="8">Single-pass type IV membrane protein</topology>
    </subcellularLocation>
</comment>
<evidence type="ECO:0000313" key="11">
    <source>
        <dbReference type="Proteomes" id="UP001289374"/>
    </source>
</evidence>